<evidence type="ECO:0000313" key="2">
    <source>
        <dbReference type="Proteomes" id="UP001054945"/>
    </source>
</evidence>
<dbReference type="EMBL" id="BPLR01016655">
    <property type="protein sequence ID" value="GIY85400.1"/>
    <property type="molecule type" value="Genomic_DNA"/>
</dbReference>
<accession>A0AAV4WTZ9</accession>
<sequence length="245" mass="28787">MTLPNIWRFSFPSIQIYHQIISTSNFWRFSFPSIQIFIIKSSLPPNIWRFSFPQSKFILIKSSPPPNIWRFSFPSTQVYHHQIISSSKYLEIFISLNPNLSSSNHLFLQIFGDFHFPQSKFIIIKSSPPPNIWRFSFPSIQIYHHQIISSSKYLEIFIFNPNLSSSNHLFLQIFGDFHFPQSKFIIIKSSLPPNIWRFSFPSIQIYHQIISSSKLIIGLMDNWLALWPLVPEASGSNPWRWHGGL</sequence>
<keyword evidence="2" id="KW-1185">Reference proteome</keyword>
<evidence type="ECO:0000313" key="1">
    <source>
        <dbReference type="EMBL" id="GIY85400.1"/>
    </source>
</evidence>
<name>A0AAV4WTZ9_CAEEX</name>
<dbReference type="AlphaFoldDB" id="A0AAV4WTZ9"/>
<gene>
    <name evidence="1" type="ORF">CEXT_763461</name>
</gene>
<dbReference type="Proteomes" id="UP001054945">
    <property type="component" value="Unassembled WGS sequence"/>
</dbReference>
<organism evidence="1 2">
    <name type="scientific">Caerostris extrusa</name>
    <name type="common">Bark spider</name>
    <name type="synonym">Caerostris bankana</name>
    <dbReference type="NCBI Taxonomy" id="172846"/>
    <lineage>
        <taxon>Eukaryota</taxon>
        <taxon>Metazoa</taxon>
        <taxon>Ecdysozoa</taxon>
        <taxon>Arthropoda</taxon>
        <taxon>Chelicerata</taxon>
        <taxon>Arachnida</taxon>
        <taxon>Araneae</taxon>
        <taxon>Araneomorphae</taxon>
        <taxon>Entelegynae</taxon>
        <taxon>Araneoidea</taxon>
        <taxon>Araneidae</taxon>
        <taxon>Caerostris</taxon>
    </lineage>
</organism>
<protein>
    <submittedName>
        <fullName evidence="1">Uncharacterized protein</fullName>
    </submittedName>
</protein>
<proteinExistence type="predicted"/>
<reference evidence="1 2" key="1">
    <citation type="submission" date="2021-06" db="EMBL/GenBank/DDBJ databases">
        <title>Caerostris extrusa draft genome.</title>
        <authorList>
            <person name="Kono N."/>
            <person name="Arakawa K."/>
        </authorList>
    </citation>
    <scope>NUCLEOTIDE SEQUENCE [LARGE SCALE GENOMIC DNA]</scope>
</reference>
<comment type="caution">
    <text evidence="1">The sequence shown here is derived from an EMBL/GenBank/DDBJ whole genome shotgun (WGS) entry which is preliminary data.</text>
</comment>